<protein>
    <submittedName>
        <fullName evidence="3">Alginate export porin</fullName>
    </submittedName>
</protein>
<dbReference type="EMBL" id="CP000529">
    <property type="protein sequence ID" value="ABM37486.1"/>
    <property type="molecule type" value="Genomic_DNA"/>
</dbReference>
<name>A1VPA8_POLNA</name>
<proteinExistence type="predicted"/>
<dbReference type="Gene3D" id="2.40.160.100">
    <property type="match status" value="1"/>
</dbReference>
<accession>A1VPA8</accession>
<organism evidence="3 4">
    <name type="scientific">Polaromonas naphthalenivorans (strain CJ2)</name>
    <dbReference type="NCBI Taxonomy" id="365044"/>
    <lineage>
        <taxon>Bacteria</taxon>
        <taxon>Pseudomonadati</taxon>
        <taxon>Pseudomonadota</taxon>
        <taxon>Betaproteobacteria</taxon>
        <taxon>Burkholderiales</taxon>
        <taxon>Comamonadaceae</taxon>
        <taxon>Polaromonas</taxon>
    </lineage>
</organism>
<dbReference type="Proteomes" id="UP000000644">
    <property type="component" value="Chromosome"/>
</dbReference>
<evidence type="ECO:0000259" key="2">
    <source>
        <dbReference type="Pfam" id="PF13372"/>
    </source>
</evidence>
<dbReference type="AlphaFoldDB" id="A1VPA8"/>
<dbReference type="Pfam" id="PF13372">
    <property type="entry name" value="Alginate_exp"/>
    <property type="match status" value="1"/>
</dbReference>
<dbReference type="HOGENOM" id="CLU_556493_0_0_4"/>
<dbReference type="InterPro" id="IPR025388">
    <property type="entry name" value="Alginate_export_dom"/>
</dbReference>
<evidence type="ECO:0000256" key="1">
    <source>
        <dbReference type="SAM" id="MobiDB-lite"/>
    </source>
</evidence>
<feature type="compositionally biased region" description="Basic and acidic residues" evidence="1">
    <location>
        <begin position="334"/>
        <end position="347"/>
    </location>
</feature>
<dbReference type="KEGG" id="pna:Pnap_2178"/>
<feature type="domain" description="Alginate export" evidence="2">
    <location>
        <begin position="74"/>
        <end position="478"/>
    </location>
</feature>
<gene>
    <name evidence="3" type="ordered locus">Pnap_2178</name>
</gene>
<sequence>MAPAGALAVQAGLAAEHLLDQASGPAGVQPLVMESAADGAAGTQLAQFQLPKASSGEPVSPGSPDAPRYPERPLIQQLTYQYSYGSESDITYRRNPDLDKRLRDNSLILAPQVNGSVIYRPNARVEMMLEMILEREIAASEQGVVTLPSGQTQVAPRRRASMPIDQAWVTFKELGPFEMTLGRRNFEDGRHWLYDTSLDTAFVKFKQGAYQAELSVSRKDRLDLDLLAPVQKTRTDNYMFYLDYRGIEDIKLAGYTIARNDRTGIEGKPLHMGVRAYGMPSDRFNFWTELALLRGKDAVQKNFKAHAIDVGATYRFPALPYAPNVTLGYAYGSGDDKPNDDKNHEFRQTGLQSNEGKFGGIPKFKYYGEALDPELSNLQILTLGLGFRPAQNVTLDLVYHHYRLNKIADEIRNSALTAQMNQDDTRLSKNAGRALDIVLGFRNVLGVRRLGLDVRAGLFFPGNAFRNEDPVTGEFRNANKSISVLAKIWF</sequence>
<feature type="region of interest" description="Disordered" evidence="1">
    <location>
        <begin position="51"/>
        <end position="70"/>
    </location>
</feature>
<keyword evidence="4" id="KW-1185">Reference proteome</keyword>
<evidence type="ECO:0000313" key="3">
    <source>
        <dbReference type="EMBL" id="ABM37486.1"/>
    </source>
</evidence>
<dbReference type="eggNOG" id="ENOG5030R50">
    <property type="taxonomic scope" value="Bacteria"/>
</dbReference>
<evidence type="ECO:0000313" key="4">
    <source>
        <dbReference type="Proteomes" id="UP000000644"/>
    </source>
</evidence>
<feature type="region of interest" description="Disordered" evidence="1">
    <location>
        <begin position="333"/>
        <end position="354"/>
    </location>
</feature>
<dbReference type="InterPro" id="IPR053728">
    <property type="entry name" value="Alginate_Permeability_Chnl"/>
</dbReference>
<dbReference type="STRING" id="365044.Pnap_2178"/>
<dbReference type="SUPFAM" id="SSF56935">
    <property type="entry name" value="Porins"/>
    <property type="match status" value="1"/>
</dbReference>
<reference evidence="4" key="1">
    <citation type="journal article" date="2009" name="Environ. Microbiol.">
        <title>The genome of Polaromonas naphthalenivorans strain CJ2, isolated from coal tar-contaminated sediment, reveals physiological and metabolic versatility and evolution through extensive horizontal gene transfer.</title>
        <authorList>
            <person name="Yagi J.M."/>
            <person name="Sims D."/>
            <person name="Brettin T."/>
            <person name="Bruce D."/>
            <person name="Madsen E.L."/>
        </authorList>
    </citation>
    <scope>NUCLEOTIDE SEQUENCE [LARGE SCALE GENOMIC DNA]</scope>
    <source>
        <strain evidence="4">CJ2</strain>
    </source>
</reference>